<name>A0A9N7NYY8_STRHE</name>
<gene>
    <name evidence="2" type="ORF">SHERM_06193</name>
</gene>
<dbReference type="EMBL" id="CACSLK010031421">
    <property type="protein sequence ID" value="CAA0839629.1"/>
    <property type="molecule type" value="Genomic_DNA"/>
</dbReference>
<dbReference type="AlphaFoldDB" id="A0A9N7NYY8"/>
<feature type="compositionally biased region" description="Basic residues" evidence="1">
    <location>
        <begin position="139"/>
        <end position="156"/>
    </location>
</feature>
<dbReference type="Proteomes" id="UP001153555">
    <property type="component" value="Unassembled WGS sequence"/>
</dbReference>
<feature type="non-terminal residue" evidence="2">
    <location>
        <position position="316"/>
    </location>
</feature>
<reference evidence="2" key="1">
    <citation type="submission" date="2019-12" db="EMBL/GenBank/DDBJ databases">
        <authorList>
            <person name="Scholes J."/>
        </authorList>
    </citation>
    <scope>NUCLEOTIDE SEQUENCE</scope>
</reference>
<keyword evidence="3" id="KW-1185">Reference proteome</keyword>
<comment type="caution">
    <text evidence="2">The sequence shown here is derived from an EMBL/GenBank/DDBJ whole genome shotgun (WGS) entry which is preliminary data.</text>
</comment>
<sequence>SQKKKSYPPLDELDWEDLEMLEGLKRELTPWQATYLDELHERRNIEEYERQLIEAREAIVIDAHDYEDEGELNFLILEDKESLEEEGNGTEVVINPRESEDEGGDGLDIWLENMLEEPSSPIYRPSYVRDWPKGCGPRAKLKPRIRKTKRTRRKGKAKAKEEKCWCKPCSRKRRVRKMEARRQGKSRMEDGWIWRAGDCIGLDGWDQWPSGEPTGASDKGVEEDRLSGVWRASYLDAREWSSDRARDATGAMGRGVGDQATEVDWDALAFGGKVTGNTGCAKGAHADEGLGLGGLRKTAAHACGEADNGAGLAGSS</sequence>
<evidence type="ECO:0000313" key="2">
    <source>
        <dbReference type="EMBL" id="CAA0839629.1"/>
    </source>
</evidence>
<protein>
    <submittedName>
        <fullName evidence="2">Uncharacterized protein</fullName>
    </submittedName>
</protein>
<organism evidence="2 3">
    <name type="scientific">Striga hermonthica</name>
    <name type="common">Purple witchweed</name>
    <name type="synonym">Buchnera hermonthica</name>
    <dbReference type="NCBI Taxonomy" id="68872"/>
    <lineage>
        <taxon>Eukaryota</taxon>
        <taxon>Viridiplantae</taxon>
        <taxon>Streptophyta</taxon>
        <taxon>Embryophyta</taxon>
        <taxon>Tracheophyta</taxon>
        <taxon>Spermatophyta</taxon>
        <taxon>Magnoliopsida</taxon>
        <taxon>eudicotyledons</taxon>
        <taxon>Gunneridae</taxon>
        <taxon>Pentapetalae</taxon>
        <taxon>asterids</taxon>
        <taxon>lamiids</taxon>
        <taxon>Lamiales</taxon>
        <taxon>Orobanchaceae</taxon>
        <taxon>Buchnereae</taxon>
        <taxon>Striga</taxon>
    </lineage>
</organism>
<feature type="non-terminal residue" evidence="2">
    <location>
        <position position="1"/>
    </location>
</feature>
<feature type="region of interest" description="Disordered" evidence="1">
    <location>
        <begin position="134"/>
        <end position="156"/>
    </location>
</feature>
<accession>A0A9N7NYY8</accession>
<evidence type="ECO:0000313" key="3">
    <source>
        <dbReference type="Proteomes" id="UP001153555"/>
    </source>
</evidence>
<proteinExistence type="predicted"/>
<feature type="region of interest" description="Disordered" evidence="1">
    <location>
        <begin position="83"/>
        <end position="106"/>
    </location>
</feature>
<evidence type="ECO:0000256" key="1">
    <source>
        <dbReference type="SAM" id="MobiDB-lite"/>
    </source>
</evidence>